<evidence type="ECO:0000313" key="7">
    <source>
        <dbReference type="EMBL" id="KXK07894.1"/>
    </source>
</evidence>
<dbReference type="GO" id="GO:0006352">
    <property type="term" value="P:DNA-templated transcription initiation"/>
    <property type="evidence" value="ECO:0007669"/>
    <property type="project" value="InterPro"/>
</dbReference>
<feature type="domain" description="RNA polymerase sigma-70 region 2" evidence="5">
    <location>
        <begin position="23"/>
        <end position="90"/>
    </location>
</feature>
<dbReference type="InterPro" id="IPR013324">
    <property type="entry name" value="RNA_pol_sigma_r3/r4-like"/>
</dbReference>
<protein>
    <submittedName>
        <fullName evidence="7">ECF RNA polymerase sigma factor SigW</fullName>
    </submittedName>
</protein>
<dbReference type="CDD" id="cd06171">
    <property type="entry name" value="Sigma70_r4"/>
    <property type="match status" value="1"/>
</dbReference>
<evidence type="ECO:0000256" key="1">
    <source>
        <dbReference type="ARBA" id="ARBA00010641"/>
    </source>
</evidence>
<dbReference type="InterPro" id="IPR039425">
    <property type="entry name" value="RNA_pol_sigma-70-like"/>
</dbReference>
<dbReference type="PANTHER" id="PTHR43133:SF60">
    <property type="entry name" value="RNA POLYMERASE SIGMA FACTOR SIGV"/>
    <property type="match status" value="1"/>
</dbReference>
<dbReference type="EMBL" id="JYPD01000029">
    <property type="protein sequence ID" value="KXK07894.1"/>
    <property type="molecule type" value="Genomic_DNA"/>
</dbReference>
<dbReference type="SUPFAM" id="SSF88659">
    <property type="entry name" value="Sigma3 and sigma4 domains of RNA polymerase sigma factors"/>
    <property type="match status" value="1"/>
</dbReference>
<dbReference type="Gene3D" id="1.10.1740.10">
    <property type="match status" value="1"/>
</dbReference>
<feature type="domain" description="RNA polymerase sigma factor 70 region 4 type 2" evidence="6">
    <location>
        <begin position="124"/>
        <end position="169"/>
    </location>
</feature>
<dbReference type="InterPro" id="IPR013249">
    <property type="entry name" value="RNA_pol_sigma70_r4_t2"/>
</dbReference>
<dbReference type="Pfam" id="PF08281">
    <property type="entry name" value="Sigma70_r4_2"/>
    <property type="match status" value="1"/>
</dbReference>
<proteinExistence type="inferred from homology"/>
<evidence type="ECO:0000259" key="5">
    <source>
        <dbReference type="Pfam" id="PF04542"/>
    </source>
</evidence>
<comment type="caution">
    <text evidence="7">The sequence shown here is derived from an EMBL/GenBank/DDBJ whole genome shotgun (WGS) entry which is preliminary data.</text>
</comment>
<dbReference type="PANTHER" id="PTHR43133">
    <property type="entry name" value="RNA POLYMERASE ECF-TYPE SIGMA FACTO"/>
    <property type="match status" value="1"/>
</dbReference>
<evidence type="ECO:0000259" key="6">
    <source>
        <dbReference type="Pfam" id="PF08281"/>
    </source>
</evidence>
<evidence type="ECO:0000256" key="3">
    <source>
        <dbReference type="ARBA" id="ARBA00023082"/>
    </source>
</evidence>
<gene>
    <name evidence="7" type="primary">sigW_2</name>
    <name evidence="7" type="ORF">UZ20_WS6002001116</name>
</gene>
<dbReference type="InterPro" id="IPR007627">
    <property type="entry name" value="RNA_pol_sigma70_r2"/>
</dbReference>
<dbReference type="SUPFAM" id="SSF88946">
    <property type="entry name" value="Sigma2 domain of RNA polymerase sigma factors"/>
    <property type="match status" value="1"/>
</dbReference>
<dbReference type="GO" id="GO:0016987">
    <property type="term" value="F:sigma factor activity"/>
    <property type="evidence" value="ECO:0007669"/>
    <property type="project" value="UniProtKB-KW"/>
</dbReference>
<keyword evidence="3" id="KW-0731">Sigma factor</keyword>
<dbReference type="Gene3D" id="1.10.10.10">
    <property type="entry name" value="Winged helix-like DNA-binding domain superfamily/Winged helix DNA-binding domain"/>
    <property type="match status" value="1"/>
</dbReference>
<reference evidence="7 8" key="1">
    <citation type="submission" date="2015-02" db="EMBL/GenBank/DDBJ databases">
        <title>Improved understanding of the partial-nitritation anammox process through 23 genomes representing the majority of the microbial community.</title>
        <authorList>
            <person name="Speth D.R."/>
            <person name="In T Zandt M."/>
            <person name="Guerrero Cruz S."/>
            <person name="Jetten M.S."/>
            <person name="Dutilh B.E."/>
        </authorList>
    </citation>
    <scope>NUCLEOTIDE SEQUENCE [LARGE SCALE GENOMIC DNA]</scope>
    <source>
        <strain evidence="7">OLB21</strain>
    </source>
</reference>
<evidence type="ECO:0000256" key="4">
    <source>
        <dbReference type="ARBA" id="ARBA00023163"/>
    </source>
</evidence>
<organism evidence="7 8">
    <name type="scientific">candidate division WS6 bacterium OLB21</name>
    <dbReference type="NCBI Taxonomy" id="1617427"/>
    <lineage>
        <taxon>Bacteria</taxon>
        <taxon>Candidatus Dojkabacteria</taxon>
    </lineage>
</organism>
<evidence type="ECO:0000256" key="2">
    <source>
        <dbReference type="ARBA" id="ARBA00023015"/>
    </source>
</evidence>
<dbReference type="Proteomes" id="UP000070449">
    <property type="component" value="Unassembled WGS sequence"/>
</dbReference>
<dbReference type="InterPro" id="IPR036388">
    <property type="entry name" value="WH-like_DNA-bd_sf"/>
</dbReference>
<dbReference type="InterPro" id="IPR014284">
    <property type="entry name" value="RNA_pol_sigma-70_dom"/>
</dbReference>
<keyword evidence="4" id="KW-0804">Transcription</keyword>
<dbReference type="Pfam" id="PF04542">
    <property type="entry name" value="Sigma70_r2"/>
    <property type="match status" value="1"/>
</dbReference>
<accession>A0A136KER7</accession>
<sequence length="188" mass="22031">MELAEELKLIEEAKSNLQAFNKLYDMYFDGIFRYCSARLPQREVAEDITSQVFMSAVEKLADFDTTKGYRFGSWLYRVAHNKVIDYYRRGKYDSMNDFSSVADESLSVESDAIQEELQVQVAFVLSKLNSRYQEVITYKFYSDLSNDEIAKIMKIRTDNVKVLAHRALQSFKVQFQKHFPDTETFILD</sequence>
<evidence type="ECO:0000313" key="8">
    <source>
        <dbReference type="Proteomes" id="UP000070449"/>
    </source>
</evidence>
<keyword evidence="2" id="KW-0805">Transcription regulation</keyword>
<dbReference type="NCBIfam" id="TIGR02937">
    <property type="entry name" value="sigma70-ECF"/>
    <property type="match status" value="1"/>
</dbReference>
<dbReference type="AlphaFoldDB" id="A0A136KER7"/>
<name>A0A136KER7_9BACT</name>
<dbReference type="STRING" id="1617427.UZ20_WS6002001116"/>
<dbReference type="InterPro" id="IPR013325">
    <property type="entry name" value="RNA_pol_sigma_r2"/>
</dbReference>
<dbReference type="GO" id="GO:0003677">
    <property type="term" value="F:DNA binding"/>
    <property type="evidence" value="ECO:0007669"/>
    <property type="project" value="InterPro"/>
</dbReference>
<comment type="similarity">
    <text evidence="1">Belongs to the sigma-70 factor family. ECF subfamily.</text>
</comment>